<evidence type="ECO:0008006" key="3">
    <source>
        <dbReference type="Google" id="ProtNLM"/>
    </source>
</evidence>
<dbReference type="AlphaFoldDB" id="A0A1T4YRA3"/>
<name>A0A1T4YRA3_9ACTN</name>
<dbReference type="Proteomes" id="UP000191040">
    <property type="component" value="Chromosome I"/>
</dbReference>
<dbReference type="Pfam" id="PF06224">
    <property type="entry name" value="AlkZ-like"/>
    <property type="match status" value="1"/>
</dbReference>
<dbReference type="PANTHER" id="PTHR30528">
    <property type="entry name" value="CYTOPLASMIC PROTEIN"/>
    <property type="match status" value="1"/>
</dbReference>
<dbReference type="RefSeq" id="WP_078698740.1">
    <property type="nucleotide sequence ID" value="NZ_LT796768.1"/>
</dbReference>
<evidence type="ECO:0000313" key="2">
    <source>
        <dbReference type="Proteomes" id="UP000191040"/>
    </source>
</evidence>
<organism evidence="1 2">
    <name type="scientific">Aeromicrobium choanae</name>
    <dbReference type="NCBI Taxonomy" id="1736691"/>
    <lineage>
        <taxon>Bacteria</taxon>
        <taxon>Bacillati</taxon>
        <taxon>Actinomycetota</taxon>
        <taxon>Actinomycetes</taxon>
        <taxon>Propionibacteriales</taxon>
        <taxon>Nocardioidaceae</taxon>
        <taxon>Aeromicrobium</taxon>
    </lineage>
</organism>
<dbReference type="PANTHER" id="PTHR30528:SF0">
    <property type="entry name" value="CYTOPLASMIC PROTEIN"/>
    <property type="match status" value="1"/>
</dbReference>
<proteinExistence type="predicted"/>
<gene>
    <name evidence="1" type="ORF">SAMN06295964_0552</name>
</gene>
<protein>
    <recommendedName>
        <fullName evidence="3">Winged helix-turn-helix domain-containing protein</fullName>
    </recommendedName>
</protein>
<dbReference type="InterPro" id="IPR009351">
    <property type="entry name" value="AlkZ-like"/>
</dbReference>
<reference evidence="2" key="1">
    <citation type="submission" date="2017-02" db="EMBL/GenBank/DDBJ databases">
        <authorList>
            <person name="Varghese N."/>
            <person name="Submissions S."/>
        </authorList>
    </citation>
    <scope>NUCLEOTIDE SEQUENCE [LARGE SCALE GENOMIC DNA]</scope>
    <source>
        <strain evidence="2">9H-4</strain>
    </source>
</reference>
<dbReference type="STRING" id="1736691.SAMN06295964_0552"/>
<evidence type="ECO:0000313" key="1">
    <source>
        <dbReference type="EMBL" id="SKB04384.1"/>
    </source>
</evidence>
<sequence>MTPRLSALQARRIALAAQGFTRTQPAQVRREHVARVAQRLGFFQIDSVNVLQRAHYLPLYSRLGPYDTELLHRAAGRAPRLLFEYWAHEASLVDVDLWPAMSHKMRSGRGMWGAMARTADDNPDLIDQVESAVAQWGPITARELEARLGAEERDRTHWGWNWSQTKQALEYLFFVGRVSSARRNAAFEREYDLPERVLPARVLALPEPSDEEAHVTLVGHAARALGVATVQCLRDYFRLAPVPTASAVSALVADGTLEPVTIDGWKRPAYLHAEAARPRRVEAHTLLSPFDPLVFERTRTEHLFDFRYRIEIYVPAARRVHGYYVLPFLLGDRLVARVDLKADRARGRLLVPGAFAEPGAPDSTAAELAQELHRLAGWLGLEGVEVGERGDLAHALATECARPH</sequence>
<accession>A0A1T4YRA3</accession>
<dbReference type="EMBL" id="LT796768">
    <property type="protein sequence ID" value="SKB04384.1"/>
    <property type="molecule type" value="Genomic_DNA"/>
</dbReference>
<dbReference type="OrthoDB" id="9787207at2"/>
<keyword evidence="2" id="KW-1185">Reference proteome</keyword>